<dbReference type="AlphaFoldDB" id="A0A3B1CIX5"/>
<dbReference type="InterPro" id="IPR023614">
    <property type="entry name" value="Porin_dom_sf"/>
</dbReference>
<evidence type="ECO:0008006" key="2">
    <source>
        <dbReference type="Google" id="ProtNLM"/>
    </source>
</evidence>
<organism evidence="1">
    <name type="scientific">hydrothermal vent metagenome</name>
    <dbReference type="NCBI Taxonomy" id="652676"/>
    <lineage>
        <taxon>unclassified sequences</taxon>
        <taxon>metagenomes</taxon>
        <taxon>ecological metagenomes</taxon>
    </lineage>
</organism>
<reference evidence="1" key="1">
    <citation type="submission" date="2018-06" db="EMBL/GenBank/DDBJ databases">
        <authorList>
            <person name="Zhirakovskaya E."/>
        </authorList>
    </citation>
    <scope>NUCLEOTIDE SEQUENCE</scope>
</reference>
<protein>
    <recommendedName>
        <fullName evidence="2">Phosphate-selective porin O and P</fullName>
    </recommendedName>
</protein>
<accession>A0A3B1CIX5</accession>
<sequence length="328" mass="37979">MKFVKIPMILFLCAVSAFAQSQNKKFEWNGYGQFRLYKINDVTEGFMIRRAKLWVKGQVPYSQDFRYKVMGIFSYNHAGYFGLLDAYGDYIFGNGYLRFGQQIPEFSLQREQPDWKIPVMKRASVVNRMIPAAQSFARDLGIQVHWQPVKEVWQIAAGIFNGDGANLKVHSSANFLYSLRSTVKVNFTQKYSWHLGGSVMYRYADQYDFSLIFGKDNFYTGSDFRFGVEMLLILNKIEIQTEFIEANFDGQIAHGYYAYANYNFSNKDQFVLSTEQLVDLNKNTNDDPWLKAGYNHLFAGHNIKLMVSGGTQFNNNYTLATQLQLFFN</sequence>
<dbReference type="SUPFAM" id="SSF56935">
    <property type="entry name" value="Porins"/>
    <property type="match status" value="1"/>
</dbReference>
<evidence type="ECO:0000313" key="1">
    <source>
        <dbReference type="EMBL" id="VAX23904.1"/>
    </source>
</evidence>
<gene>
    <name evidence="1" type="ORF">MNBD_IGNAVI01-273</name>
</gene>
<dbReference type="EMBL" id="UOGD01000260">
    <property type="protein sequence ID" value="VAX23904.1"/>
    <property type="molecule type" value="Genomic_DNA"/>
</dbReference>
<dbReference type="Gene3D" id="2.40.160.10">
    <property type="entry name" value="Porin"/>
    <property type="match status" value="1"/>
</dbReference>
<proteinExistence type="predicted"/>
<name>A0A3B1CIX5_9ZZZZ</name>